<dbReference type="PANTHER" id="PTHR21363:SF0">
    <property type="entry name" value="PREPHENATE DEHYDROGENASE [NADP(+)]"/>
    <property type="match status" value="1"/>
</dbReference>
<dbReference type="AlphaFoldDB" id="A0A7J3MXX2"/>
<sequence length="352" mass="39504">MDIAEIRKKIDDIDRQIIELLSRRLELVKSIAEHKRSYGLSINDEAREIDLSIKWRKLAATYGVPPDLVEQILEEILKHSKKLQLDVIKSIDGCRSVYGARVAIVGYGKMGKALGSQIIRRGFEVVITGRDIDKAKTVARELGCSAIELEKALTTCNHIILALSLQAYLDGFVDIIARHMSGKIVMDILSSKNLVYEYVEKLSHVYGFAYVSTHPLFGPSTSAYGQKIAVIPSGSGKDVLEDVVDFWRCVGLDPVVVSYEEHEKAMAVVQVLTHMLILLFQLGVEELSKELGIDPLKLSTPTFRELTAISIRLNEIKDVVYEIQKNNSFSPLVHEKIFVLFRKIVERLGGRI</sequence>
<dbReference type="GO" id="GO:0004106">
    <property type="term" value="F:chorismate mutase activity"/>
    <property type="evidence" value="ECO:0007669"/>
    <property type="project" value="InterPro"/>
</dbReference>
<dbReference type="Gene3D" id="1.20.59.10">
    <property type="entry name" value="Chorismate mutase"/>
    <property type="match status" value="1"/>
</dbReference>
<dbReference type="InterPro" id="IPR003099">
    <property type="entry name" value="Prephen_DH"/>
</dbReference>
<keyword evidence="1" id="KW-0560">Oxidoreductase</keyword>
<dbReference type="InterPro" id="IPR050812">
    <property type="entry name" value="Preph/Arog_dehydrog"/>
</dbReference>
<evidence type="ECO:0000313" key="4">
    <source>
        <dbReference type="EMBL" id="HFQ78680.1"/>
    </source>
</evidence>
<dbReference type="InterPro" id="IPR028939">
    <property type="entry name" value="P5C_Rdtase_cat_N"/>
</dbReference>
<dbReference type="PROSITE" id="PS51176">
    <property type="entry name" value="PDH_ADH"/>
    <property type="match status" value="1"/>
</dbReference>
<dbReference type="PROSITE" id="PS51168">
    <property type="entry name" value="CHORISMATE_MUT_2"/>
    <property type="match status" value="1"/>
</dbReference>
<dbReference type="Pfam" id="PF03807">
    <property type="entry name" value="F420_oxidored"/>
    <property type="match status" value="1"/>
</dbReference>
<gene>
    <name evidence="4" type="ORF">ENT99_03135</name>
    <name evidence="5" type="ORF">ENU64_03095</name>
</gene>
<dbReference type="GO" id="GO:0070403">
    <property type="term" value="F:NAD+ binding"/>
    <property type="evidence" value="ECO:0007669"/>
    <property type="project" value="TreeGrafter"/>
</dbReference>
<feature type="domain" description="Chorismate mutase" evidence="2">
    <location>
        <begin position="1"/>
        <end position="88"/>
    </location>
</feature>
<accession>A0A7J3MXX2</accession>
<reference evidence="5" key="1">
    <citation type="journal article" date="2020" name="mSystems">
        <title>Genome- and Community-Level Interaction Insights into Carbon Utilization and Element Cycling Functions of Hydrothermarchaeota in Hydrothermal Sediment.</title>
        <authorList>
            <person name="Zhou Z."/>
            <person name="Liu Y."/>
            <person name="Xu W."/>
            <person name="Pan J."/>
            <person name="Luo Z.H."/>
            <person name="Li M."/>
        </authorList>
    </citation>
    <scope>NUCLEOTIDE SEQUENCE [LARGE SCALE GENOMIC DNA]</scope>
    <source>
        <strain evidence="4">SpSt-629</strain>
        <strain evidence="5">SpSt-688</strain>
    </source>
</reference>
<dbReference type="InterPro" id="IPR036291">
    <property type="entry name" value="NAD(P)-bd_dom_sf"/>
</dbReference>
<protein>
    <submittedName>
        <fullName evidence="5">Bifunctional chorismate mutase/prephenate dehydrogenase</fullName>
    </submittedName>
</protein>
<dbReference type="InterPro" id="IPR036263">
    <property type="entry name" value="Chorismate_II_sf"/>
</dbReference>
<feature type="domain" description="Prephenate/arogenate dehydrogenase" evidence="3">
    <location>
        <begin position="100"/>
        <end position="352"/>
    </location>
</feature>
<dbReference type="Pfam" id="PF01817">
    <property type="entry name" value="CM_2"/>
    <property type="match status" value="1"/>
</dbReference>
<dbReference type="GO" id="GO:0008977">
    <property type="term" value="F:prephenate dehydrogenase (NAD+) activity"/>
    <property type="evidence" value="ECO:0007669"/>
    <property type="project" value="InterPro"/>
</dbReference>
<evidence type="ECO:0000259" key="2">
    <source>
        <dbReference type="PROSITE" id="PS51168"/>
    </source>
</evidence>
<dbReference type="SUPFAM" id="SSF51735">
    <property type="entry name" value="NAD(P)-binding Rossmann-fold domains"/>
    <property type="match status" value="1"/>
</dbReference>
<dbReference type="EMBL" id="DTAU01000053">
    <property type="protein sequence ID" value="HFQ78680.1"/>
    <property type="molecule type" value="Genomic_DNA"/>
</dbReference>
<dbReference type="GO" id="GO:0006571">
    <property type="term" value="P:tyrosine biosynthetic process"/>
    <property type="evidence" value="ECO:0007669"/>
    <property type="project" value="InterPro"/>
</dbReference>
<name>A0A7J3MXX2_9CREN</name>
<dbReference type="InterPro" id="IPR008927">
    <property type="entry name" value="6-PGluconate_DH-like_C_sf"/>
</dbReference>
<dbReference type="Gene3D" id="3.40.50.720">
    <property type="entry name" value="NAD(P)-binding Rossmann-like Domain"/>
    <property type="match status" value="1"/>
</dbReference>
<evidence type="ECO:0000256" key="1">
    <source>
        <dbReference type="ARBA" id="ARBA00023002"/>
    </source>
</evidence>
<dbReference type="SUPFAM" id="SSF48179">
    <property type="entry name" value="6-phosphogluconate dehydrogenase C-terminal domain-like"/>
    <property type="match status" value="1"/>
</dbReference>
<evidence type="ECO:0000259" key="3">
    <source>
        <dbReference type="PROSITE" id="PS51176"/>
    </source>
</evidence>
<proteinExistence type="predicted"/>
<dbReference type="PANTHER" id="PTHR21363">
    <property type="entry name" value="PREPHENATE DEHYDROGENASE"/>
    <property type="match status" value="1"/>
</dbReference>
<organism evidence="5">
    <name type="scientific">Ignisphaera aggregans</name>
    <dbReference type="NCBI Taxonomy" id="334771"/>
    <lineage>
        <taxon>Archaea</taxon>
        <taxon>Thermoproteota</taxon>
        <taxon>Thermoprotei</taxon>
        <taxon>Desulfurococcales</taxon>
        <taxon>Desulfurococcaceae</taxon>
        <taxon>Ignisphaera</taxon>
    </lineage>
</organism>
<comment type="caution">
    <text evidence="5">The sequence shown here is derived from an EMBL/GenBank/DDBJ whole genome shotgun (WGS) entry which is preliminary data.</text>
</comment>
<dbReference type="SUPFAM" id="SSF48600">
    <property type="entry name" value="Chorismate mutase II"/>
    <property type="match status" value="1"/>
</dbReference>
<dbReference type="EMBL" id="DTDH01000091">
    <property type="protein sequence ID" value="HGT98397.1"/>
    <property type="molecule type" value="Genomic_DNA"/>
</dbReference>
<evidence type="ECO:0000313" key="5">
    <source>
        <dbReference type="EMBL" id="HGT98397.1"/>
    </source>
</evidence>
<dbReference type="InterPro" id="IPR036979">
    <property type="entry name" value="CM_dom_sf"/>
</dbReference>
<dbReference type="GO" id="GO:0046417">
    <property type="term" value="P:chorismate metabolic process"/>
    <property type="evidence" value="ECO:0007669"/>
    <property type="project" value="InterPro"/>
</dbReference>
<dbReference type="SMART" id="SM00830">
    <property type="entry name" value="CM_2"/>
    <property type="match status" value="1"/>
</dbReference>
<dbReference type="InterPro" id="IPR002701">
    <property type="entry name" value="CM_II_prokaryot"/>
</dbReference>
<dbReference type="GO" id="GO:0004665">
    <property type="term" value="F:prephenate dehydrogenase (NADP+) activity"/>
    <property type="evidence" value="ECO:0007669"/>
    <property type="project" value="InterPro"/>
</dbReference>